<accession>A0A8X7SEC5</accession>
<dbReference type="EMBL" id="JAAMPC010000006">
    <property type="protein sequence ID" value="KAG2305599.1"/>
    <property type="molecule type" value="Genomic_DNA"/>
</dbReference>
<name>A0A8X7SEC5_BRACI</name>
<proteinExistence type="predicted"/>
<comment type="caution">
    <text evidence="1">The sequence shown here is derived from an EMBL/GenBank/DDBJ whole genome shotgun (WGS) entry which is preliminary data.</text>
</comment>
<protein>
    <submittedName>
        <fullName evidence="1">Uncharacterized protein</fullName>
    </submittedName>
</protein>
<reference evidence="1 2" key="1">
    <citation type="submission" date="2020-02" db="EMBL/GenBank/DDBJ databases">
        <authorList>
            <person name="Ma Q."/>
            <person name="Huang Y."/>
            <person name="Song X."/>
            <person name="Pei D."/>
        </authorList>
    </citation>
    <scope>NUCLEOTIDE SEQUENCE [LARGE SCALE GENOMIC DNA]</scope>
    <source>
        <strain evidence="1">Sxm20200214</strain>
        <tissue evidence="1">Leaf</tissue>
    </source>
</reference>
<evidence type="ECO:0000313" key="2">
    <source>
        <dbReference type="Proteomes" id="UP000886595"/>
    </source>
</evidence>
<keyword evidence="2" id="KW-1185">Reference proteome</keyword>
<gene>
    <name evidence="1" type="ORF">Bca52824_025347</name>
</gene>
<dbReference type="AlphaFoldDB" id="A0A8X7SEC5"/>
<dbReference type="Proteomes" id="UP000886595">
    <property type="component" value="Unassembled WGS sequence"/>
</dbReference>
<organism evidence="1 2">
    <name type="scientific">Brassica carinata</name>
    <name type="common">Ethiopian mustard</name>
    <name type="synonym">Abyssinian cabbage</name>
    <dbReference type="NCBI Taxonomy" id="52824"/>
    <lineage>
        <taxon>Eukaryota</taxon>
        <taxon>Viridiplantae</taxon>
        <taxon>Streptophyta</taxon>
        <taxon>Embryophyta</taxon>
        <taxon>Tracheophyta</taxon>
        <taxon>Spermatophyta</taxon>
        <taxon>Magnoliopsida</taxon>
        <taxon>eudicotyledons</taxon>
        <taxon>Gunneridae</taxon>
        <taxon>Pentapetalae</taxon>
        <taxon>rosids</taxon>
        <taxon>malvids</taxon>
        <taxon>Brassicales</taxon>
        <taxon>Brassicaceae</taxon>
        <taxon>Brassiceae</taxon>
        <taxon>Brassica</taxon>
    </lineage>
</organism>
<sequence length="76" mass="8744">MAVFDMYAPLFCSQVSYTMTTEGTTISTFTFQEYGVEIKFDRNPYLVDIVSEKIGSVMKLDSINDGKNWHRDCLML</sequence>
<evidence type="ECO:0000313" key="1">
    <source>
        <dbReference type="EMBL" id="KAG2305599.1"/>
    </source>
</evidence>
<dbReference type="OrthoDB" id="1903747at2759"/>